<evidence type="ECO:0000313" key="2">
    <source>
        <dbReference type="Proteomes" id="UP000638986"/>
    </source>
</evidence>
<protein>
    <submittedName>
        <fullName evidence="1">Uncharacterized protein</fullName>
    </submittedName>
</protein>
<dbReference type="RefSeq" id="WP_019365162.1">
    <property type="nucleotide sequence ID" value="NZ_DALZQD010000002.1"/>
</dbReference>
<sequence>MRHYLFIWLGIAACFAFIQIDHAMLAVLSLMVSWVVALFVKPSVQRDTFSSMYMSDALIKVESSIQH</sequence>
<dbReference type="Proteomes" id="UP000638986">
    <property type="component" value="Unassembled WGS sequence"/>
</dbReference>
<gene>
    <name evidence="1" type="ORF">I5Q09_00090</name>
</gene>
<comment type="caution">
    <text evidence="1">The sequence shown here is derived from an EMBL/GenBank/DDBJ whole genome shotgun (WGS) entry which is preliminary data.</text>
</comment>
<organism evidence="1 2">
    <name type="scientific">Pseudomonas luteola</name>
    <dbReference type="NCBI Taxonomy" id="47886"/>
    <lineage>
        <taxon>Bacteria</taxon>
        <taxon>Pseudomonadati</taxon>
        <taxon>Pseudomonadota</taxon>
        <taxon>Gammaproteobacteria</taxon>
        <taxon>Pseudomonadales</taxon>
        <taxon>Pseudomonadaceae</taxon>
        <taxon>Pseudomonas</taxon>
    </lineage>
</organism>
<reference evidence="1 2" key="1">
    <citation type="submission" date="2020-11" db="EMBL/GenBank/DDBJ databases">
        <title>Enhanced detection system for hospital associated transmission using whole genome sequencing surveillance.</title>
        <authorList>
            <person name="Harrison L.H."/>
            <person name="Van Tyne D."/>
            <person name="Marsh J.W."/>
            <person name="Griffith M.P."/>
            <person name="Snyder D.J."/>
            <person name="Cooper V.S."/>
            <person name="Mustapha M."/>
        </authorList>
    </citation>
    <scope>NUCLEOTIDE SEQUENCE [LARGE SCALE GENOMIC DNA]</scope>
    <source>
        <strain evidence="1 2">PSB00013</strain>
    </source>
</reference>
<name>A0ABS0MMV4_PSELU</name>
<proteinExistence type="predicted"/>
<dbReference type="EMBL" id="JADTXM010000001">
    <property type="protein sequence ID" value="MBH3437077.1"/>
    <property type="molecule type" value="Genomic_DNA"/>
</dbReference>
<evidence type="ECO:0000313" key="1">
    <source>
        <dbReference type="EMBL" id="MBH3437077.1"/>
    </source>
</evidence>
<accession>A0ABS0MMV4</accession>